<evidence type="ECO:0000313" key="5">
    <source>
        <dbReference type="Proteomes" id="UP000578819"/>
    </source>
</evidence>
<dbReference type="Proteomes" id="UP000578819">
    <property type="component" value="Unassembled WGS sequence"/>
</dbReference>
<feature type="compositionally biased region" description="Low complexity" evidence="1">
    <location>
        <begin position="73"/>
        <end position="88"/>
    </location>
</feature>
<dbReference type="InterPro" id="IPR024079">
    <property type="entry name" value="MetalloPept_cat_dom_sf"/>
</dbReference>
<proteinExistence type="predicted"/>
<dbReference type="InterPro" id="IPR022603">
    <property type="entry name" value="DUF3152"/>
</dbReference>
<dbReference type="EMBL" id="JACHJW010000001">
    <property type="protein sequence ID" value="MBB4958300.1"/>
    <property type="molecule type" value="Genomic_DNA"/>
</dbReference>
<evidence type="ECO:0000313" key="4">
    <source>
        <dbReference type="EMBL" id="MBB4958300.1"/>
    </source>
</evidence>
<gene>
    <name evidence="4" type="ORF">FHR38_002033</name>
</gene>
<organism evidence="4 5">
    <name type="scientific">Micromonospora polyrhachis</name>
    <dbReference type="NCBI Taxonomy" id="1282883"/>
    <lineage>
        <taxon>Bacteria</taxon>
        <taxon>Bacillati</taxon>
        <taxon>Actinomycetota</taxon>
        <taxon>Actinomycetes</taxon>
        <taxon>Micromonosporales</taxon>
        <taxon>Micromonosporaceae</taxon>
        <taxon>Micromonospora</taxon>
    </lineage>
</organism>
<dbReference type="Pfam" id="PF11350">
    <property type="entry name" value="DUF3152"/>
    <property type="match status" value="1"/>
</dbReference>
<name>A0A7W7SNZ5_9ACTN</name>
<keyword evidence="2" id="KW-0812">Transmembrane</keyword>
<protein>
    <recommendedName>
        <fullName evidence="3">DUF3152 domain-containing protein</fullName>
    </recommendedName>
</protein>
<keyword evidence="5" id="KW-1185">Reference proteome</keyword>
<dbReference type="GO" id="GO:0008237">
    <property type="term" value="F:metallopeptidase activity"/>
    <property type="evidence" value="ECO:0007669"/>
    <property type="project" value="InterPro"/>
</dbReference>
<dbReference type="RefSeq" id="WP_184534411.1">
    <property type="nucleotide sequence ID" value="NZ_JACHJW010000001.1"/>
</dbReference>
<accession>A0A7W7SNZ5</accession>
<feature type="domain" description="DUF3152" evidence="3">
    <location>
        <begin position="104"/>
        <end position="277"/>
    </location>
</feature>
<evidence type="ECO:0000259" key="3">
    <source>
        <dbReference type="Pfam" id="PF11350"/>
    </source>
</evidence>
<keyword evidence="2" id="KW-1133">Transmembrane helix</keyword>
<evidence type="ECO:0000256" key="1">
    <source>
        <dbReference type="SAM" id="MobiDB-lite"/>
    </source>
</evidence>
<comment type="caution">
    <text evidence="4">The sequence shown here is derived from an EMBL/GenBank/DDBJ whole genome shotgun (WGS) entry which is preliminary data.</text>
</comment>
<feature type="region of interest" description="Disordered" evidence="1">
    <location>
        <begin position="1"/>
        <end position="21"/>
    </location>
</feature>
<sequence>MQKQPPTEPHSHSKPSAQRAARRHIRWSGLLAVVVLLLGGGAVLLSVTNRLPGGNDQAHDVAQPADHSGVPDTAPAPSTVATPTVATPTPTPSPELVLQLPGTVPGTGTGRFDYARTGGPVWGRSGTLQRFRVAVEQGANEDIEEFAAAVDRALGDPASWIGSGQLRLQRVPDGSRHDFTVYLATASTAGRMCQAGYVDIRLNGKPYTSCRAPGRVILNLDRWRKSVPHFVAAKVPLDRYRLYVVNHEVGHELGHGHERCPGAGRTAPVMMQQTLFLRGCVANPWPYVNGKRYAGPPL</sequence>
<reference evidence="4 5" key="1">
    <citation type="submission" date="2020-08" db="EMBL/GenBank/DDBJ databases">
        <title>Sequencing the genomes of 1000 actinobacteria strains.</title>
        <authorList>
            <person name="Klenk H.-P."/>
        </authorList>
    </citation>
    <scope>NUCLEOTIDE SEQUENCE [LARGE SCALE GENOMIC DNA]</scope>
    <source>
        <strain evidence="4 5">DSM 45886</strain>
    </source>
</reference>
<feature type="region of interest" description="Disordered" evidence="1">
    <location>
        <begin position="55"/>
        <end position="99"/>
    </location>
</feature>
<keyword evidence="2" id="KW-0472">Membrane</keyword>
<dbReference type="AlphaFoldDB" id="A0A7W7SNZ5"/>
<dbReference type="SUPFAM" id="SSF55486">
    <property type="entry name" value="Metalloproteases ('zincins'), catalytic domain"/>
    <property type="match status" value="1"/>
</dbReference>
<dbReference type="Gene3D" id="3.40.390.10">
    <property type="entry name" value="Collagenase (Catalytic Domain)"/>
    <property type="match status" value="1"/>
</dbReference>
<evidence type="ECO:0000256" key="2">
    <source>
        <dbReference type="SAM" id="Phobius"/>
    </source>
</evidence>
<feature type="transmembrane region" description="Helical" evidence="2">
    <location>
        <begin position="27"/>
        <end position="47"/>
    </location>
</feature>